<sequence>MIETTQLNNLYSRDFVKSSRTLRRIKSYNGVKMTLEMALTYDLIASFNRDQKMTNGHIKKGQPSQVGQSELADYLMSSPKTASRTILAMKQAGLIECVGRGAYDVDLLIVLPISEELTEISIPAVKPATTRSQRGKLTKAVLPNAVPVEREDAGSINSASGHQNNTLESTAIIRNLDLDDNGPDIQLYDSDVELTEITGIAGITGREVKLTGANDDVCLTVVESGHSAGSEINMDVGRFDGEYLQVKGQLIRAYETEPKSNEWELDPAF</sequence>
<dbReference type="Proteomes" id="UP000502005">
    <property type="component" value="Chromosome"/>
</dbReference>
<reference evidence="1 2" key="1">
    <citation type="submission" date="2017-11" db="EMBL/GenBank/DDBJ databases">
        <title>Genome sequence of Pantoea cypripedii NE1.</title>
        <authorList>
            <person name="Nascimento F.X."/>
        </authorList>
    </citation>
    <scope>NUCLEOTIDE SEQUENCE [LARGE SCALE GENOMIC DNA]</scope>
    <source>
        <strain evidence="1 2">NE1</strain>
    </source>
</reference>
<organism evidence="1 2">
    <name type="scientific">Pantoea cypripedii</name>
    <name type="common">Pectobacterium cypripedii</name>
    <name type="synonym">Erwinia cypripedii</name>
    <dbReference type="NCBI Taxonomy" id="55209"/>
    <lineage>
        <taxon>Bacteria</taxon>
        <taxon>Pseudomonadati</taxon>
        <taxon>Pseudomonadota</taxon>
        <taxon>Gammaproteobacteria</taxon>
        <taxon>Enterobacterales</taxon>
        <taxon>Erwiniaceae</taxon>
        <taxon>Pantoea</taxon>
    </lineage>
</organism>
<evidence type="ECO:0000313" key="1">
    <source>
        <dbReference type="EMBL" id="QGY29365.1"/>
    </source>
</evidence>
<name>A0A6B9G9Z2_PANCY</name>
<gene>
    <name evidence="1" type="ORF">CUN67_10645</name>
</gene>
<protein>
    <submittedName>
        <fullName evidence="1">Uncharacterized protein</fullName>
    </submittedName>
</protein>
<dbReference type="EMBL" id="CP024768">
    <property type="protein sequence ID" value="QGY29365.1"/>
    <property type="molecule type" value="Genomic_DNA"/>
</dbReference>
<proteinExistence type="predicted"/>
<evidence type="ECO:0000313" key="2">
    <source>
        <dbReference type="Proteomes" id="UP000502005"/>
    </source>
</evidence>
<dbReference type="RefSeq" id="WP_208715240.1">
    <property type="nucleotide sequence ID" value="NZ_CP024768.1"/>
</dbReference>
<dbReference type="InterPro" id="IPR036388">
    <property type="entry name" value="WH-like_DNA-bd_sf"/>
</dbReference>
<accession>A0A6B9G9Z2</accession>
<dbReference type="AlphaFoldDB" id="A0A6B9G9Z2"/>
<dbReference type="Gene3D" id="1.10.10.10">
    <property type="entry name" value="Winged helix-like DNA-binding domain superfamily/Winged helix DNA-binding domain"/>
    <property type="match status" value="1"/>
</dbReference>